<proteinExistence type="predicted"/>
<keyword evidence="2" id="KW-0732">Signal</keyword>
<dbReference type="RefSeq" id="XP_002842150.1">
    <property type="nucleotide sequence ID" value="XM_002842104.1"/>
</dbReference>
<evidence type="ECO:0000313" key="4">
    <source>
        <dbReference type="Proteomes" id="UP000006911"/>
    </source>
</evidence>
<dbReference type="GeneID" id="9186581"/>
<name>D5GP76_TUBMM</name>
<evidence type="ECO:0000313" key="3">
    <source>
        <dbReference type="EMBL" id="CAZ86341.1"/>
    </source>
</evidence>
<dbReference type="Proteomes" id="UP000006911">
    <property type="component" value="Unassembled WGS sequence"/>
</dbReference>
<dbReference type="InParanoid" id="D5GP76"/>
<dbReference type="KEGG" id="tml:GSTUM_00011741001"/>
<feature type="region of interest" description="Disordered" evidence="1">
    <location>
        <begin position="52"/>
        <end position="83"/>
    </location>
</feature>
<feature type="signal peptide" evidence="2">
    <location>
        <begin position="1"/>
        <end position="20"/>
    </location>
</feature>
<feature type="compositionally biased region" description="Polar residues" evidence="1">
    <location>
        <begin position="73"/>
        <end position="83"/>
    </location>
</feature>
<feature type="chain" id="PRO_5003072861" evidence="2">
    <location>
        <begin position="21"/>
        <end position="151"/>
    </location>
</feature>
<keyword evidence="4" id="KW-1185">Reference proteome</keyword>
<gene>
    <name evidence="3" type="ORF">GSTUM_00011741001</name>
</gene>
<dbReference type="HOGENOM" id="CLU_1732823_0_0_1"/>
<reference evidence="3 4" key="1">
    <citation type="journal article" date="2010" name="Nature">
        <title>Perigord black truffle genome uncovers evolutionary origins and mechanisms of symbiosis.</title>
        <authorList>
            <person name="Martin F."/>
            <person name="Kohler A."/>
            <person name="Murat C."/>
            <person name="Balestrini R."/>
            <person name="Coutinho P.M."/>
            <person name="Jaillon O."/>
            <person name="Montanini B."/>
            <person name="Morin E."/>
            <person name="Noel B."/>
            <person name="Percudani R."/>
            <person name="Porcel B."/>
            <person name="Rubini A."/>
            <person name="Amicucci A."/>
            <person name="Amselem J."/>
            <person name="Anthouard V."/>
            <person name="Arcioni S."/>
            <person name="Artiguenave F."/>
            <person name="Aury J.M."/>
            <person name="Ballario P."/>
            <person name="Bolchi A."/>
            <person name="Brenna A."/>
            <person name="Brun A."/>
            <person name="Buee M."/>
            <person name="Cantarel B."/>
            <person name="Chevalier G."/>
            <person name="Couloux A."/>
            <person name="Da Silva C."/>
            <person name="Denoeud F."/>
            <person name="Duplessis S."/>
            <person name="Ghignone S."/>
            <person name="Hilselberger B."/>
            <person name="Iotti M."/>
            <person name="Marcais B."/>
            <person name="Mello A."/>
            <person name="Miranda M."/>
            <person name="Pacioni G."/>
            <person name="Quesneville H."/>
            <person name="Riccioni C."/>
            <person name="Ruotolo R."/>
            <person name="Splivallo R."/>
            <person name="Stocchi V."/>
            <person name="Tisserant E."/>
            <person name="Viscomi A.R."/>
            <person name="Zambonelli A."/>
            <person name="Zampieri E."/>
            <person name="Henrissat B."/>
            <person name="Lebrun M.H."/>
            <person name="Paolocci F."/>
            <person name="Bonfante P."/>
            <person name="Ottonello S."/>
            <person name="Wincker P."/>
        </authorList>
    </citation>
    <scope>NUCLEOTIDE SEQUENCE [LARGE SCALE GENOMIC DNA]</scope>
    <source>
        <strain evidence="3 4">Mel28</strain>
    </source>
</reference>
<accession>D5GP76</accession>
<organism evidence="3 4">
    <name type="scientific">Tuber melanosporum (strain Mel28)</name>
    <name type="common">Perigord black truffle</name>
    <dbReference type="NCBI Taxonomy" id="656061"/>
    <lineage>
        <taxon>Eukaryota</taxon>
        <taxon>Fungi</taxon>
        <taxon>Dikarya</taxon>
        <taxon>Ascomycota</taxon>
        <taxon>Pezizomycotina</taxon>
        <taxon>Pezizomycetes</taxon>
        <taxon>Pezizales</taxon>
        <taxon>Tuberaceae</taxon>
        <taxon>Tuber</taxon>
    </lineage>
</organism>
<evidence type="ECO:0000256" key="1">
    <source>
        <dbReference type="SAM" id="MobiDB-lite"/>
    </source>
</evidence>
<protein>
    <submittedName>
        <fullName evidence="3">(Perigord truffle) hypothetical protein</fullName>
    </submittedName>
</protein>
<dbReference type="AlphaFoldDB" id="D5GP76"/>
<dbReference type="EMBL" id="FN430373">
    <property type="protein sequence ID" value="CAZ86341.1"/>
    <property type="molecule type" value="Genomic_DNA"/>
</dbReference>
<evidence type="ECO:0000256" key="2">
    <source>
        <dbReference type="SAM" id="SignalP"/>
    </source>
</evidence>
<feature type="compositionally biased region" description="Low complexity" evidence="1">
    <location>
        <begin position="52"/>
        <end position="64"/>
    </location>
</feature>
<sequence length="151" mass="16374">MKVSSTSILSLVLALNGVMASALQARGYEVVTVTELATEYVHVTSTAWVEPAQDAPTPIPTTAPDSHEKNKNNNHVTTDTPSTTLSILSMSESSRTTISTPSKPPTSTQLPFLPQYLCQHHSKTTHNIAKNLLLPPTTPVSNSRLQRRTDK</sequence>